<organism evidence="6 7">
    <name type="scientific">Actinomadura soli</name>
    <dbReference type="NCBI Taxonomy" id="2508997"/>
    <lineage>
        <taxon>Bacteria</taxon>
        <taxon>Bacillati</taxon>
        <taxon>Actinomycetota</taxon>
        <taxon>Actinomycetes</taxon>
        <taxon>Streptosporangiales</taxon>
        <taxon>Thermomonosporaceae</taxon>
        <taxon>Actinomadura</taxon>
    </lineage>
</organism>
<feature type="region of interest" description="Disordered" evidence="4">
    <location>
        <begin position="100"/>
        <end position="119"/>
    </location>
</feature>
<evidence type="ECO:0000256" key="2">
    <source>
        <dbReference type="ARBA" id="ARBA00023125"/>
    </source>
</evidence>
<evidence type="ECO:0000313" key="7">
    <source>
        <dbReference type="Proteomes" id="UP000309174"/>
    </source>
</evidence>
<keyword evidence="2" id="KW-0238">DNA-binding</keyword>
<keyword evidence="3" id="KW-0233">DNA recombination</keyword>
<evidence type="ECO:0000313" key="6">
    <source>
        <dbReference type="EMBL" id="TMR03394.1"/>
    </source>
</evidence>
<dbReference type="GO" id="GO:0015074">
    <property type="term" value="P:DNA integration"/>
    <property type="evidence" value="ECO:0007669"/>
    <property type="project" value="InterPro"/>
</dbReference>
<comment type="similarity">
    <text evidence="1">Belongs to the 'phage' integrase family.</text>
</comment>
<protein>
    <recommendedName>
        <fullName evidence="5">Tyr recombinase domain-containing protein</fullName>
    </recommendedName>
</protein>
<dbReference type="GO" id="GO:0003677">
    <property type="term" value="F:DNA binding"/>
    <property type="evidence" value="ECO:0007669"/>
    <property type="project" value="UniProtKB-KW"/>
</dbReference>
<proteinExistence type="inferred from homology"/>
<dbReference type="RefSeq" id="WP_138644945.1">
    <property type="nucleotide sequence ID" value="NZ_VCKW01000041.1"/>
</dbReference>
<dbReference type="InterPro" id="IPR013762">
    <property type="entry name" value="Integrase-like_cat_sf"/>
</dbReference>
<dbReference type="InterPro" id="IPR011010">
    <property type="entry name" value="DNA_brk_join_enz"/>
</dbReference>
<dbReference type="PANTHER" id="PTHR30349:SF41">
    <property type="entry name" value="INTEGRASE_RECOMBINASE PROTEIN MJ0367-RELATED"/>
    <property type="match status" value="1"/>
</dbReference>
<dbReference type="InterPro" id="IPR050090">
    <property type="entry name" value="Tyrosine_recombinase_XerCD"/>
</dbReference>
<reference evidence="6 7" key="1">
    <citation type="submission" date="2019-05" db="EMBL/GenBank/DDBJ databases">
        <title>Draft genome sequence of Actinomadura sp. 14C53.</title>
        <authorList>
            <person name="Saricaoglu S."/>
            <person name="Isik K."/>
        </authorList>
    </citation>
    <scope>NUCLEOTIDE SEQUENCE [LARGE SCALE GENOMIC DNA]</scope>
    <source>
        <strain evidence="6 7">14C53</strain>
    </source>
</reference>
<sequence>MERPRPPAASATRGLSEDELQRLLAYAAVRESPRTYALLAVMVATGCRVSSVTGTTRGGLGRDRGHATLDLPVKGGTMKRLVLPPFAGDALDRYLADRDARDQERAAEPETDPPLFATRTGRPIDQPYVFRLVRRLATAAGIDQADQLSPHSLRHSVATLLLDRGHPLHIVQDFLGHADPRTTRVYDRARESLDRSPAYALGAALAAGVARHTGIYGTA</sequence>
<dbReference type="AlphaFoldDB" id="A0A5C4JH44"/>
<dbReference type="InterPro" id="IPR002104">
    <property type="entry name" value="Integrase_catalytic"/>
</dbReference>
<dbReference type="Pfam" id="PF00589">
    <property type="entry name" value="Phage_integrase"/>
    <property type="match status" value="1"/>
</dbReference>
<gene>
    <name evidence="6" type="ORF">ETD83_10840</name>
</gene>
<dbReference type="GO" id="GO:0006310">
    <property type="term" value="P:DNA recombination"/>
    <property type="evidence" value="ECO:0007669"/>
    <property type="project" value="UniProtKB-KW"/>
</dbReference>
<dbReference type="EMBL" id="VCKW01000041">
    <property type="protein sequence ID" value="TMR03394.1"/>
    <property type="molecule type" value="Genomic_DNA"/>
</dbReference>
<keyword evidence="7" id="KW-1185">Reference proteome</keyword>
<evidence type="ECO:0000256" key="4">
    <source>
        <dbReference type="SAM" id="MobiDB-lite"/>
    </source>
</evidence>
<dbReference type="PANTHER" id="PTHR30349">
    <property type="entry name" value="PHAGE INTEGRASE-RELATED"/>
    <property type="match status" value="1"/>
</dbReference>
<dbReference type="OrthoDB" id="4137935at2"/>
<accession>A0A5C4JH44</accession>
<evidence type="ECO:0000256" key="1">
    <source>
        <dbReference type="ARBA" id="ARBA00008857"/>
    </source>
</evidence>
<feature type="domain" description="Tyr recombinase" evidence="5">
    <location>
        <begin position="10"/>
        <end position="199"/>
    </location>
</feature>
<evidence type="ECO:0000256" key="3">
    <source>
        <dbReference type="ARBA" id="ARBA00023172"/>
    </source>
</evidence>
<dbReference type="Gene3D" id="1.10.443.10">
    <property type="entry name" value="Intergrase catalytic core"/>
    <property type="match status" value="1"/>
</dbReference>
<dbReference type="PROSITE" id="PS51898">
    <property type="entry name" value="TYR_RECOMBINASE"/>
    <property type="match status" value="1"/>
</dbReference>
<dbReference type="SUPFAM" id="SSF56349">
    <property type="entry name" value="DNA breaking-rejoining enzymes"/>
    <property type="match status" value="1"/>
</dbReference>
<dbReference type="Proteomes" id="UP000309174">
    <property type="component" value="Unassembled WGS sequence"/>
</dbReference>
<comment type="caution">
    <text evidence="6">The sequence shown here is derived from an EMBL/GenBank/DDBJ whole genome shotgun (WGS) entry which is preliminary data.</text>
</comment>
<evidence type="ECO:0000259" key="5">
    <source>
        <dbReference type="PROSITE" id="PS51898"/>
    </source>
</evidence>
<name>A0A5C4JH44_9ACTN</name>